<dbReference type="InterPro" id="IPR036691">
    <property type="entry name" value="Endo/exonu/phosph_ase_sf"/>
</dbReference>
<keyword evidence="4" id="KW-0479">Metal-binding</keyword>
<protein>
    <submittedName>
        <fullName evidence="11">Endonuclease</fullName>
    </submittedName>
</protein>
<evidence type="ECO:0000256" key="3">
    <source>
        <dbReference type="ARBA" id="ARBA00022722"/>
    </source>
</evidence>
<dbReference type="GO" id="GO:0006281">
    <property type="term" value="P:DNA repair"/>
    <property type="evidence" value="ECO:0007669"/>
    <property type="project" value="UniProtKB-KW"/>
</dbReference>
<evidence type="ECO:0000313" key="12">
    <source>
        <dbReference type="Proteomes" id="UP000029055"/>
    </source>
</evidence>
<evidence type="ECO:0000256" key="6">
    <source>
        <dbReference type="ARBA" id="ARBA00022801"/>
    </source>
</evidence>
<keyword evidence="9" id="KW-0812">Transmembrane</keyword>
<keyword evidence="9" id="KW-1133">Transmembrane helix</keyword>
<keyword evidence="3" id="KW-0540">Nuclease</keyword>
<dbReference type="EMBL" id="JGZR01000016">
    <property type="protein sequence ID" value="KFI99069.1"/>
    <property type="molecule type" value="Genomic_DNA"/>
</dbReference>
<dbReference type="SUPFAM" id="SSF56219">
    <property type="entry name" value="DNase I-like"/>
    <property type="match status" value="1"/>
</dbReference>
<dbReference type="eggNOG" id="COG3568">
    <property type="taxonomic scope" value="Bacteria"/>
</dbReference>
<feature type="transmembrane region" description="Helical" evidence="9">
    <location>
        <begin position="45"/>
        <end position="68"/>
    </location>
</feature>
<dbReference type="GO" id="GO:0046872">
    <property type="term" value="F:metal ion binding"/>
    <property type="evidence" value="ECO:0007669"/>
    <property type="project" value="UniProtKB-KW"/>
</dbReference>
<dbReference type="GO" id="GO:0016787">
    <property type="term" value="F:hydrolase activity"/>
    <property type="evidence" value="ECO:0007669"/>
    <property type="project" value="UniProtKB-KW"/>
</dbReference>
<evidence type="ECO:0000256" key="4">
    <source>
        <dbReference type="ARBA" id="ARBA00022723"/>
    </source>
</evidence>
<keyword evidence="12" id="KW-1185">Reference proteome</keyword>
<dbReference type="AlphaFoldDB" id="A0A087DU69"/>
<gene>
    <name evidence="11" type="ORF">BISU_2272</name>
</gene>
<dbReference type="RefSeq" id="WP_152599167.1">
    <property type="nucleotide sequence ID" value="NZ_CP062939.1"/>
</dbReference>
<dbReference type="GO" id="GO:0004519">
    <property type="term" value="F:endonuclease activity"/>
    <property type="evidence" value="ECO:0007669"/>
    <property type="project" value="UniProtKB-KW"/>
</dbReference>
<evidence type="ECO:0000256" key="9">
    <source>
        <dbReference type="SAM" id="Phobius"/>
    </source>
</evidence>
<feature type="domain" description="Endonuclease/exonuclease/phosphatase" evidence="10">
    <location>
        <begin position="125"/>
        <end position="335"/>
    </location>
</feature>
<sequence>MATAVSQSFTRQRRHRIMGALAGLFAFAALLGAIARMLPESLQSLPYIPVVVSFTPWFALLALLALVMALMAKRWGVALLALVLIGVQIWWQAPFFKPGEGLPDEANASVSSAKLNTDDDYARVMTMNVYKGHADTRAIVDLVRDQHIEVLALQETTDSFIAALKAAGLGDYLPYSQVSSSDGVYGNGLWAAAPLGNPVDDEVDSSASFMPGGTVRFKGSRTAVRFVSVHTTSPKPGTWEQWRRSLDELGMMRAKTSARYVFMGDFNATTDHTPFRNFLGNRFRDAAQLTGRGFTFTWPQNKPHIPAFAGIDHVVLDQGIAVGQVGVAKIPGSDHAALLATIAIR</sequence>
<dbReference type="PANTHER" id="PTHR15822:SF4">
    <property type="entry name" value="TYROSYL-DNA PHOSPHODIESTERASE 2"/>
    <property type="match status" value="1"/>
</dbReference>
<dbReference type="Gene3D" id="3.60.10.10">
    <property type="entry name" value="Endonuclease/exonuclease/phosphatase"/>
    <property type="match status" value="1"/>
</dbReference>
<keyword evidence="9" id="KW-0472">Membrane</keyword>
<name>A0A087DU69_9BIFI</name>
<evidence type="ECO:0000256" key="5">
    <source>
        <dbReference type="ARBA" id="ARBA00022763"/>
    </source>
</evidence>
<comment type="cofactor">
    <cofactor evidence="2">
        <name>Mg(2+)</name>
        <dbReference type="ChEBI" id="CHEBI:18420"/>
    </cofactor>
</comment>
<keyword evidence="7" id="KW-0460">Magnesium</keyword>
<comment type="cofactor">
    <cofactor evidence="1">
        <name>Mn(2+)</name>
        <dbReference type="ChEBI" id="CHEBI:29035"/>
    </cofactor>
</comment>
<dbReference type="Pfam" id="PF03372">
    <property type="entry name" value="Exo_endo_phos"/>
    <property type="match status" value="1"/>
</dbReference>
<proteinExistence type="predicted"/>
<keyword evidence="6" id="KW-0378">Hydrolase</keyword>
<dbReference type="PANTHER" id="PTHR15822">
    <property type="entry name" value="TRAF AND TNF RECEPTOR-ASSOCIATED PROTEIN"/>
    <property type="match status" value="1"/>
</dbReference>
<dbReference type="STRING" id="77635.BISU_2272"/>
<organism evidence="11 12">
    <name type="scientific">Bifidobacterium subtile</name>
    <dbReference type="NCBI Taxonomy" id="77635"/>
    <lineage>
        <taxon>Bacteria</taxon>
        <taxon>Bacillati</taxon>
        <taxon>Actinomycetota</taxon>
        <taxon>Actinomycetes</taxon>
        <taxon>Bifidobacteriales</taxon>
        <taxon>Bifidobacteriaceae</taxon>
        <taxon>Bifidobacterium</taxon>
    </lineage>
</organism>
<comment type="caution">
    <text evidence="11">The sequence shown here is derived from an EMBL/GenBank/DDBJ whole genome shotgun (WGS) entry which is preliminary data.</text>
</comment>
<evidence type="ECO:0000256" key="1">
    <source>
        <dbReference type="ARBA" id="ARBA00001936"/>
    </source>
</evidence>
<dbReference type="InterPro" id="IPR005135">
    <property type="entry name" value="Endo/exonuclease/phosphatase"/>
</dbReference>
<dbReference type="InterPro" id="IPR051547">
    <property type="entry name" value="TDP2-like"/>
</dbReference>
<evidence type="ECO:0000256" key="7">
    <source>
        <dbReference type="ARBA" id="ARBA00022842"/>
    </source>
</evidence>
<reference evidence="11 12" key="1">
    <citation type="submission" date="2014-03" db="EMBL/GenBank/DDBJ databases">
        <title>Genomics of Bifidobacteria.</title>
        <authorList>
            <person name="Ventura M."/>
            <person name="Milani C."/>
            <person name="Lugli G.A."/>
        </authorList>
    </citation>
    <scope>NUCLEOTIDE SEQUENCE [LARGE SCALE GENOMIC DNA]</scope>
    <source>
        <strain evidence="11 12">LMG 11597</strain>
    </source>
</reference>
<dbReference type="Proteomes" id="UP000029055">
    <property type="component" value="Unassembled WGS sequence"/>
</dbReference>
<keyword evidence="8" id="KW-0234">DNA repair</keyword>
<evidence type="ECO:0000256" key="2">
    <source>
        <dbReference type="ARBA" id="ARBA00001946"/>
    </source>
</evidence>
<evidence type="ECO:0000256" key="8">
    <source>
        <dbReference type="ARBA" id="ARBA00023204"/>
    </source>
</evidence>
<evidence type="ECO:0000313" key="11">
    <source>
        <dbReference type="EMBL" id="KFI99069.1"/>
    </source>
</evidence>
<keyword evidence="5" id="KW-0227">DNA damage</keyword>
<feature type="transmembrane region" description="Helical" evidence="9">
    <location>
        <begin position="75"/>
        <end position="93"/>
    </location>
</feature>
<keyword evidence="11" id="KW-0255">Endonuclease</keyword>
<evidence type="ECO:0000259" key="10">
    <source>
        <dbReference type="Pfam" id="PF03372"/>
    </source>
</evidence>
<accession>A0A087DU69</accession>